<name>A0A0C3BST6_SERVB</name>
<feature type="compositionally biased region" description="Acidic residues" evidence="1">
    <location>
        <begin position="298"/>
        <end position="310"/>
    </location>
</feature>
<organism evidence="2 3">
    <name type="scientific">Serendipita vermifera MAFF 305830</name>
    <dbReference type="NCBI Taxonomy" id="933852"/>
    <lineage>
        <taxon>Eukaryota</taxon>
        <taxon>Fungi</taxon>
        <taxon>Dikarya</taxon>
        <taxon>Basidiomycota</taxon>
        <taxon>Agaricomycotina</taxon>
        <taxon>Agaricomycetes</taxon>
        <taxon>Sebacinales</taxon>
        <taxon>Serendipitaceae</taxon>
        <taxon>Serendipita</taxon>
    </lineage>
</organism>
<accession>A0A0C3BST6</accession>
<keyword evidence="3" id="KW-1185">Reference proteome</keyword>
<dbReference type="AlphaFoldDB" id="A0A0C3BST6"/>
<feature type="region of interest" description="Disordered" evidence="1">
    <location>
        <begin position="298"/>
        <end position="448"/>
    </location>
</feature>
<sequence length="514" mass="57297">MSPAKHAIAGPIGVRTLVFSLLPMHSKIPEEQCPADIWPDGLYRDLCARCKQALQREVLSHKWLTNPVTACVQEVCRSCYTALTRDPNAHWCVGCSRERTSTQWATIGNKKLCSTCNAFVTRREKEGLDVDTIRRLLVSRQLRKPTKGRFLPTKFQGLGQMTDPKELKKEATDMVNSIVAQMQHIKAIPGAQIFIITQNIQNPRDVHIISTPLFEPLRRNTDLSTLFDGALNHHSSYSGSKEIRGSIALACHPPPAKGGVNTSSIPHMDEGDEAITSDYNTEQHEDDDIAAARLTDPMGEDEDEDEDDDASPPRRLSRIDVHDDDDASPPRRLSPMEEDDDDDASPPRRLSRIDVDDDDDEASMSERNTTEESGGDDEASMSERNTTEESGGDDEASVSERDKAGDYETSMSERDTTEEDDDVTADDVDDEAFDRMDDDERMEEGSDLEAVVASSVAEEQYLHLSPVIMEPAPVARPEHEDNDSDAERLVFKARQIEALAKLDLEIDSYPLPEM</sequence>
<feature type="compositionally biased region" description="Basic and acidic residues" evidence="1">
    <location>
        <begin position="398"/>
        <end position="415"/>
    </location>
</feature>
<evidence type="ECO:0000313" key="2">
    <source>
        <dbReference type="EMBL" id="KIM34456.1"/>
    </source>
</evidence>
<evidence type="ECO:0000313" key="3">
    <source>
        <dbReference type="Proteomes" id="UP000054097"/>
    </source>
</evidence>
<reference evidence="2 3" key="1">
    <citation type="submission" date="2014-04" db="EMBL/GenBank/DDBJ databases">
        <authorList>
            <consortium name="DOE Joint Genome Institute"/>
            <person name="Kuo A."/>
            <person name="Zuccaro A."/>
            <person name="Kohler A."/>
            <person name="Nagy L.G."/>
            <person name="Floudas D."/>
            <person name="Copeland A."/>
            <person name="Barry K.W."/>
            <person name="Cichocki N."/>
            <person name="Veneault-Fourrey C."/>
            <person name="LaButti K."/>
            <person name="Lindquist E.A."/>
            <person name="Lipzen A."/>
            <person name="Lundell T."/>
            <person name="Morin E."/>
            <person name="Murat C."/>
            <person name="Sun H."/>
            <person name="Tunlid A."/>
            <person name="Henrissat B."/>
            <person name="Grigoriev I.V."/>
            <person name="Hibbett D.S."/>
            <person name="Martin F."/>
            <person name="Nordberg H.P."/>
            <person name="Cantor M.N."/>
            <person name="Hua S.X."/>
        </authorList>
    </citation>
    <scope>NUCLEOTIDE SEQUENCE [LARGE SCALE GENOMIC DNA]</scope>
    <source>
        <strain evidence="2 3">MAFF 305830</strain>
    </source>
</reference>
<dbReference type="HOGENOM" id="CLU_530144_0_0_1"/>
<evidence type="ECO:0000256" key="1">
    <source>
        <dbReference type="SAM" id="MobiDB-lite"/>
    </source>
</evidence>
<dbReference type="Proteomes" id="UP000054097">
    <property type="component" value="Unassembled WGS sequence"/>
</dbReference>
<gene>
    <name evidence="2" type="ORF">M408DRAFT_96256</name>
</gene>
<feature type="compositionally biased region" description="Acidic residues" evidence="1">
    <location>
        <begin position="416"/>
        <end position="447"/>
    </location>
</feature>
<dbReference type="EMBL" id="KN824277">
    <property type="protein sequence ID" value="KIM34456.1"/>
    <property type="molecule type" value="Genomic_DNA"/>
</dbReference>
<proteinExistence type="predicted"/>
<protein>
    <submittedName>
        <fullName evidence="2">Uncharacterized protein</fullName>
    </submittedName>
</protein>
<reference evidence="3" key="2">
    <citation type="submission" date="2015-01" db="EMBL/GenBank/DDBJ databases">
        <title>Evolutionary Origins and Diversification of the Mycorrhizal Mutualists.</title>
        <authorList>
            <consortium name="DOE Joint Genome Institute"/>
            <consortium name="Mycorrhizal Genomics Consortium"/>
            <person name="Kohler A."/>
            <person name="Kuo A."/>
            <person name="Nagy L.G."/>
            <person name="Floudas D."/>
            <person name="Copeland A."/>
            <person name="Barry K.W."/>
            <person name="Cichocki N."/>
            <person name="Veneault-Fourrey C."/>
            <person name="LaButti K."/>
            <person name="Lindquist E.A."/>
            <person name="Lipzen A."/>
            <person name="Lundell T."/>
            <person name="Morin E."/>
            <person name="Murat C."/>
            <person name="Riley R."/>
            <person name="Ohm R."/>
            <person name="Sun H."/>
            <person name="Tunlid A."/>
            <person name="Henrissat B."/>
            <person name="Grigoriev I.V."/>
            <person name="Hibbett D.S."/>
            <person name="Martin F."/>
        </authorList>
    </citation>
    <scope>NUCLEOTIDE SEQUENCE [LARGE SCALE GENOMIC DNA]</scope>
    <source>
        <strain evidence="3">MAFF 305830</strain>
    </source>
</reference>